<organism evidence="3 4">
    <name type="scientific">Seminavis robusta</name>
    <dbReference type="NCBI Taxonomy" id="568900"/>
    <lineage>
        <taxon>Eukaryota</taxon>
        <taxon>Sar</taxon>
        <taxon>Stramenopiles</taxon>
        <taxon>Ochrophyta</taxon>
        <taxon>Bacillariophyta</taxon>
        <taxon>Bacillariophyceae</taxon>
        <taxon>Bacillariophycidae</taxon>
        <taxon>Naviculales</taxon>
        <taxon>Naviculaceae</taxon>
        <taxon>Seminavis</taxon>
    </lineage>
</organism>
<protein>
    <submittedName>
        <fullName evidence="3">Uncharacterized protein</fullName>
    </submittedName>
</protein>
<sequence length="298" mass="32573">MIPYRSWTALLVLLLASLVADCHARCAATSSDPRERFSESDFVLRLQYDPSSTATIPCGVRTYQITSQGSEQSVDTTGFEQYTILEIYKQDWDNFFASEATLNQGQAVITPDAVNLQVGDAIALIYFTDTGYSRNIPQHIRDDADGSFLAFLSPHRYCNSPSDGAVTTLPEVTPENLQTNPFVLSQCDQGNQGWSAVPQDGRLFLESQVVGIETNNQFDVSKNATTPTSNSTESAEEVGDNNATDTEQEILDLQDDVEEHNDSVFVAEAAVSSAGRVLVSFRVLVSMIVGISVLVSIY</sequence>
<feature type="region of interest" description="Disordered" evidence="1">
    <location>
        <begin position="218"/>
        <end position="243"/>
    </location>
</feature>
<keyword evidence="4" id="KW-1185">Reference proteome</keyword>
<keyword evidence="2" id="KW-0732">Signal</keyword>
<accession>A0A9N8EBC6</accession>
<feature type="signal peptide" evidence="2">
    <location>
        <begin position="1"/>
        <end position="24"/>
    </location>
</feature>
<name>A0A9N8EBC6_9STRA</name>
<dbReference type="Proteomes" id="UP001153069">
    <property type="component" value="Unassembled WGS sequence"/>
</dbReference>
<dbReference type="AlphaFoldDB" id="A0A9N8EBC6"/>
<proteinExistence type="predicted"/>
<evidence type="ECO:0000313" key="3">
    <source>
        <dbReference type="EMBL" id="CAB9517260.1"/>
    </source>
</evidence>
<feature type="chain" id="PRO_5040217776" evidence="2">
    <location>
        <begin position="25"/>
        <end position="298"/>
    </location>
</feature>
<comment type="caution">
    <text evidence="3">The sequence shown here is derived from an EMBL/GenBank/DDBJ whole genome shotgun (WGS) entry which is preliminary data.</text>
</comment>
<reference evidence="3" key="1">
    <citation type="submission" date="2020-06" db="EMBL/GenBank/DDBJ databases">
        <authorList>
            <consortium name="Plant Systems Biology data submission"/>
        </authorList>
    </citation>
    <scope>NUCLEOTIDE SEQUENCE</scope>
    <source>
        <strain evidence="3">D6</strain>
    </source>
</reference>
<evidence type="ECO:0000256" key="1">
    <source>
        <dbReference type="SAM" id="MobiDB-lite"/>
    </source>
</evidence>
<gene>
    <name evidence="3" type="ORF">SEMRO_844_G209870.1</name>
</gene>
<evidence type="ECO:0000256" key="2">
    <source>
        <dbReference type="SAM" id="SignalP"/>
    </source>
</evidence>
<evidence type="ECO:0000313" key="4">
    <source>
        <dbReference type="Proteomes" id="UP001153069"/>
    </source>
</evidence>
<feature type="compositionally biased region" description="Polar residues" evidence="1">
    <location>
        <begin position="218"/>
        <end position="233"/>
    </location>
</feature>
<dbReference type="EMBL" id="CAICTM010000843">
    <property type="protein sequence ID" value="CAB9517260.1"/>
    <property type="molecule type" value="Genomic_DNA"/>
</dbReference>